<name>A0A174GMS4_9FIRM</name>
<organism evidence="1 2">
    <name type="scientific">Dorea longicatena</name>
    <dbReference type="NCBI Taxonomy" id="88431"/>
    <lineage>
        <taxon>Bacteria</taxon>
        <taxon>Bacillati</taxon>
        <taxon>Bacillota</taxon>
        <taxon>Clostridia</taxon>
        <taxon>Lachnospirales</taxon>
        <taxon>Lachnospiraceae</taxon>
        <taxon>Dorea</taxon>
    </lineage>
</organism>
<accession>A0A174GMS4</accession>
<protein>
    <submittedName>
        <fullName evidence="1">Uncharacterized protein</fullName>
    </submittedName>
</protein>
<proteinExistence type="predicted"/>
<dbReference type="Proteomes" id="UP000095380">
    <property type="component" value="Unassembled WGS sequence"/>
</dbReference>
<dbReference type="AlphaFoldDB" id="A0A174GMS4"/>
<sequence length="63" mass="7384">MLRLRTKSKRVLLHSWTRHYKNVLGAGKDYNSKKHRDKDIKSTIAFVIAIVMISVDKKDVMEI</sequence>
<evidence type="ECO:0000313" key="1">
    <source>
        <dbReference type="EMBL" id="CUO63874.1"/>
    </source>
</evidence>
<reference evidence="1 2" key="1">
    <citation type="submission" date="2015-09" db="EMBL/GenBank/DDBJ databases">
        <authorList>
            <consortium name="Pathogen Informatics"/>
        </authorList>
    </citation>
    <scope>NUCLEOTIDE SEQUENCE [LARGE SCALE GENOMIC DNA]</scope>
    <source>
        <strain evidence="1 2">2789STDY5608851</strain>
    </source>
</reference>
<dbReference type="EMBL" id="CYYM01000023">
    <property type="protein sequence ID" value="CUO63874.1"/>
    <property type="molecule type" value="Genomic_DNA"/>
</dbReference>
<gene>
    <name evidence="1" type="ORF">ERS852408_02609</name>
</gene>
<evidence type="ECO:0000313" key="2">
    <source>
        <dbReference type="Proteomes" id="UP000095380"/>
    </source>
</evidence>